<sequence>MKPENLVTMVLVDMVKEIFSSAKILGKPSLIIFQVALYLKFYNVLSPEDGFDLDDSFTNTNTSLLNSNDLSGDLTNETPNMNSPNYMAMLVQMARTIGLNRDPLNFKNFYSATDDSIANARLFRKRHLWRKLWYGLLALSIESNLSLGDYKKGLPIEVDLDPTLGSVNKTWDCRLPGGVEQGVLEKSFRGSLLSREQVVVTNFRNSIVVHHLLYKGMSALFAVDDPPTSKDMDQIMNKLLDLISDRSRIGLNTAFFLNPSGNANGNAKSKAFKGDPKYERMVKIYKFRLYLIVKSLLFSLNYLLFLNHEQKFNRLIAEKTSTLAKIEKQKEYINNYFEGSLLLAIDNYNVFVQVFGSADKLFPNSGAELVLYPYLMILNHRSHEFLISLVLRLQQQSPIVMEILNKNNINKDELLKRLFHYLDTFQEKLESLTKYYYYAWRLKKLVRFFYNILTNSSKLFSLNFKTMNVGIKEENQNEAILGSTPPAPQAQQQSQAQTTNSNMLFRKTPDQGGNAQLRSFAGSPLQQQQFAQQHQQPQEQETHVKKEPINAFEIAFGTSRLPPVTDFTTNGDLLSPHLQQADQVGMNLYNELSGPTTSATGARQMMGSNGVGANGATLNDIFDDHFFNDLTELNMSNTPTDSLSGLPQQYGSNLQSVMGGPGSNNPHHANGNISSNGAAYGGFNEMMGMNSNPVSGVGFDVGVGGSGLNGFNGGVFNSLNEIDFTNVDLGNTPDSAGNSVDQQHGQHGLGGLNFHF</sequence>
<keyword evidence="2" id="KW-1185">Reference proteome</keyword>
<gene>
    <name evidence="1" type="ORF">Amon02_000459400</name>
</gene>
<reference evidence="1" key="1">
    <citation type="submission" date="2023-04" db="EMBL/GenBank/DDBJ databases">
        <title>Ambrosiozyma monospora NBRC 10751.</title>
        <authorList>
            <person name="Ichikawa N."/>
            <person name="Sato H."/>
            <person name="Tonouchi N."/>
        </authorList>
    </citation>
    <scope>NUCLEOTIDE SEQUENCE</scope>
    <source>
        <strain evidence="1">NBRC 10751</strain>
    </source>
</reference>
<proteinExistence type="predicted"/>
<protein>
    <submittedName>
        <fullName evidence="1">Unnamed protein product</fullName>
    </submittedName>
</protein>
<evidence type="ECO:0000313" key="2">
    <source>
        <dbReference type="Proteomes" id="UP001165064"/>
    </source>
</evidence>
<comment type="caution">
    <text evidence="1">The sequence shown here is derived from an EMBL/GenBank/DDBJ whole genome shotgun (WGS) entry which is preliminary data.</text>
</comment>
<organism evidence="1 2">
    <name type="scientific">Ambrosiozyma monospora</name>
    <name type="common">Yeast</name>
    <name type="synonym">Endomycopsis monosporus</name>
    <dbReference type="NCBI Taxonomy" id="43982"/>
    <lineage>
        <taxon>Eukaryota</taxon>
        <taxon>Fungi</taxon>
        <taxon>Dikarya</taxon>
        <taxon>Ascomycota</taxon>
        <taxon>Saccharomycotina</taxon>
        <taxon>Pichiomycetes</taxon>
        <taxon>Pichiales</taxon>
        <taxon>Pichiaceae</taxon>
        <taxon>Ambrosiozyma</taxon>
    </lineage>
</organism>
<accession>A0ACB5T3M2</accession>
<name>A0ACB5T3M2_AMBMO</name>
<evidence type="ECO:0000313" key="1">
    <source>
        <dbReference type="EMBL" id="GME80746.1"/>
    </source>
</evidence>
<dbReference type="Proteomes" id="UP001165064">
    <property type="component" value="Unassembled WGS sequence"/>
</dbReference>
<dbReference type="EMBL" id="BSXS01003190">
    <property type="protein sequence ID" value="GME80746.1"/>
    <property type="molecule type" value="Genomic_DNA"/>
</dbReference>